<keyword evidence="1" id="KW-1133">Transmembrane helix</keyword>
<accession>A0A238JG99</accession>
<protein>
    <submittedName>
        <fullName evidence="2">Uncharacterized protein</fullName>
    </submittedName>
</protein>
<dbReference type="AlphaFoldDB" id="A0A238JG99"/>
<evidence type="ECO:0000256" key="1">
    <source>
        <dbReference type="SAM" id="Phobius"/>
    </source>
</evidence>
<gene>
    <name evidence="2" type="ORF">TRP8649_03849</name>
</gene>
<keyword evidence="1" id="KW-0472">Membrane</keyword>
<feature type="transmembrane region" description="Helical" evidence="1">
    <location>
        <begin position="111"/>
        <end position="133"/>
    </location>
</feature>
<feature type="transmembrane region" description="Helical" evidence="1">
    <location>
        <begin position="54"/>
        <end position="73"/>
    </location>
</feature>
<sequence>MRKITRRQFLRSLSRLFHLAFKALGSVVSYLDFMRGFIEKEDGFPKRIARFTRLPFVFFFLVLLSLGSYNGAYDGRSDEGRFFLLEKKLGGSSEWVEVEAYRFWLLVVERYLFAFLFLLMVGLLVWIGAKGFIAWRKAGVSKLPSGVSKRKTSAGE</sequence>
<proteinExistence type="predicted"/>
<keyword evidence="3" id="KW-1185">Reference proteome</keyword>
<dbReference type="EMBL" id="FXXP01000003">
    <property type="protein sequence ID" value="SMX29710.1"/>
    <property type="molecule type" value="Genomic_DNA"/>
</dbReference>
<evidence type="ECO:0000313" key="2">
    <source>
        <dbReference type="EMBL" id="SMX29710.1"/>
    </source>
</evidence>
<keyword evidence="1" id="KW-0812">Transmembrane</keyword>
<organism evidence="2 3">
    <name type="scientific">Pelagimonas phthalicica</name>
    <dbReference type="NCBI Taxonomy" id="1037362"/>
    <lineage>
        <taxon>Bacteria</taxon>
        <taxon>Pseudomonadati</taxon>
        <taxon>Pseudomonadota</taxon>
        <taxon>Alphaproteobacteria</taxon>
        <taxon>Rhodobacterales</taxon>
        <taxon>Roseobacteraceae</taxon>
        <taxon>Pelagimonas</taxon>
    </lineage>
</organism>
<reference evidence="3" key="1">
    <citation type="submission" date="2017-05" db="EMBL/GenBank/DDBJ databases">
        <authorList>
            <person name="Rodrigo-Torres L."/>
            <person name="Arahal R. D."/>
            <person name="Lucena T."/>
        </authorList>
    </citation>
    <scope>NUCLEOTIDE SEQUENCE [LARGE SCALE GENOMIC DNA]</scope>
    <source>
        <strain evidence="3">CECT 8649</strain>
    </source>
</reference>
<evidence type="ECO:0000313" key="3">
    <source>
        <dbReference type="Proteomes" id="UP000225972"/>
    </source>
</evidence>
<name>A0A238JG99_9RHOB</name>
<dbReference type="Proteomes" id="UP000225972">
    <property type="component" value="Unassembled WGS sequence"/>
</dbReference>